<feature type="region of interest" description="Disordered" evidence="6">
    <location>
        <begin position="380"/>
        <end position="405"/>
    </location>
</feature>
<gene>
    <name evidence="8" type="ORF">SHERM_00935</name>
</gene>
<reference evidence="8" key="1">
    <citation type="submission" date="2019-12" db="EMBL/GenBank/DDBJ databases">
        <authorList>
            <person name="Scholes J."/>
        </authorList>
    </citation>
    <scope>NUCLEOTIDE SEQUENCE</scope>
</reference>
<dbReference type="InterPro" id="IPR036638">
    <property type="entry name" value="HLH_DNA-bd_sf"/>
</dbReference>
<proteinExistence type="predicted"/>
<dbReference type="EMBL" id="CACSLK010000214">
    <property type="protein sequence ID" value="CAA0806031.1"/>
    <property type="molecule type" value="Genomic_DNA"/>
</dbReference>
<dbReference type="GO" id="GO:0046983">
    <property type="term" value="F:protein dimerization activity"/>
    <property type="evidence" value="ECO:0007669"/>
    <property type="project" value="InterPro"/>
</dbReference>
<evidence type="ECO:0000313" key="8">
    <source>
        <dbReference type="EMBL" id="CAA0806031.1"/>
    </source>
</evidence>
<dbReference type="GO" id="GO:0003677">
    <property type="term" value="F:DNA binding"/>
    <property type="evidence" value="ECO:0007669"/>
    <property type="project" value="UniProtKB-KW"/>
</dbReference>
<accession>A0A9N7MK63</accession>
<dbReference type="InterPro" id="IPR031066">
    <property type="entry name" value="bHLH_ALC-like_plant"/>
</dbReference>
<evidence type="ECO:0000256" key="5">
    <source>
        <dbReference type="ARBA" id="ARBA00023242"/>
    </source>
</evidence>
<dbReference type="CDD" id="cd11445">
    <property type="entry name" value="bHLH_AtPIF_like"/>
    <property type="match status" value="1"/>
</dbReference>
<dbReference type="PANTHER" id="PTHR45855">
    <property type="entry name" value="TRANSCRIPTION FACTOR PIF1-RELATED"/>
    <property type="match status" value="1"/>
</dbReference>
<evidence type="ECO:0000256" key="6">
    <source>
        <dbReference type="SAM" id="MobiDB-lite"/>
    </source>
</evidence>
<keyword evidence="9" id="KW-1185">Reference proteome</keyword>
<dbReference type="InterPro" id="IPR011598">
    <property type="entry name" value="bHLH_dom"/>
</dbReference>
<organism evidence="8 9">
    <name type="scientific">Striga hermonthica</name>
    <name type="common">Purple witchweed</name>
    <name type="synonym">Buchnera hermonthica</name>
    <dbReference type="NCBI Taxonomy" id="68872"/>
    <lineage>
        <taxon>Eukaryota</taxon>
        <taxon>Viridiplantae</taxon>
        <taxon>Streptophyta</taxon>
        <taxon>Embryophyta</taxon>
        <taxon>Tracheophyta</taxon>
        <taxon>Spermatophyta</taxon>
        <taxon>Magnoliopsida</taxon>
        <taxon>eudicotyledons</taxon>
        <taxon>Gunneridae</taxon>
        <taxon>Pentapetalae</taxon>
        <taxon>asterids</taxon>
        <taxon>lamiids</taxon>
        <taxon>Lamiales</taxon>
        <taxon>Orobanchaceae</taxon>
        <taxon>Buchnereae</taxon>
        <taxon>Striga</taxon>
    </lineage>
</organism>
<dbReference type="AlphaFoldDB" id="A0A9N7MK63"/>
<sequence>MSWCVPSWDVMGTNSASPKIADNVSPNSKTAIRVPKLDYEGVTELTWKNGQLGMNGLASARPAAAKPPSAVAPAKYTAVWDGPHAGGTLESIVDQATKYAAATVAADAIVPSNNNASCNSNNNTNSVPYKNAESQLGTGTCGVGSCSGVRARVCKCGGASESATCGSEREFLGRASRSTSQFSPANTSSVGGACARTSLEDHDSFCQSRSQRNEADERKRKGCSGKTLSVSTKSRAAAIHNRSERKRRDKINQKMKTLQKMVPNSSKTDKASMLDEVIEYLKQLEGEVQFMRSRMSMSSSMMMSLPLAQMSMMGPPMGMGMGIMGRMMPPVMPGAAAGFLPPPVHDGMLPPDMMSAFLACHSQPMTMEAYSRLHAAMYQHLQQPPPGPGPERSCPPASAMSRTELPAGIHHGPVWRYA</sequence>
<evidence type="ECO:0000313" key="9">
    <source>
        <dbReference type="Proteomes" id="UP001153555"/>
    </source>
</evidence>
<comment type="caution">
    <text evidence="8">The sequence shown here is derived from an EMBL/GenBank/DDBJ whole genome shotgun (WGS) entry which is preliminary data.</text>
</comment>
<dbReference type="OrthoDB" id="71302at2759"/>
<dbReference type="GO" id="GO:0005634">
    <property type="term" value="C:nucleus"/>
    <property type="evidence" value="ECO:0007669"/>
    <property type="project" value="UniProtKB-SubCell"/>
</dbReference>
<evidence type="ECO:0000256" key="3">
    <source>
        <dbReference type="ARBA" id="ARBA00023125"/>
    </source>
</evidence>
<protein>
    <submittedName>
        <fullName evidence="8">Transcription factor UNE10</fullName>
    </submittedName>
</protein>
<dbReference type="Gene3D" id="4.10.280.10">
    <property type="entry name" value="Helix-loop-helix DNA-binding domain"/>
    <property type="match status" value="1"/>
</dbReference>
<keyword evidence="4" id="KW-0804">Transcription</keyword>
<feature type="region of interest" description="Disordered" evidence="6">
    <location>
        <begin position="205"/>
        <end position="249"/>
    </location>
</feature>
<keyword evidence="3" id="KW-0238">DNA-binding</keyword>
<evidence type="ECO:0000256" key="4">
    <source>
        <dbReference type="ARBA" id="ARBA00023163"/>
    </source>
</evidence>
<keyword evidence="5" id="KW-0539">Nucleus</keyword>
<dbReference type="SUPFAM" id="SSF47459">
    <property type="entry name" value="HLH, helix-loop-helix DNA-binding domain"/>
    <property type="match status" value="1"/>
</dbReference>
<dbReference type="SMART" id="SM00353">
    <property type="entry name" value="HLH"/>
    <property type="match status" value="1"/>
</dbReference>
<keyword evidence="2" id="KW-0805">Transcription regulation</keyword>
<feature type="domain" description="BHLH" evidence="7">
    <location>
        <begin position="235"/>
        <end position="284"/>
    </location>
</feature>
<evidence type="ECO:0000256" key="1">
    <source>
        <dbReference type="ARBA" id="ARBA00004123"/>
    </source>
</evidence>
<dbReference type="Pfam" id="PF00010">
    <property type="entry name" value="HLH"/>
    <property type="match status" value="1"/>
</dbReference>
<dbReference type="InterPro" id="IPR047265">
    <property type="entry name" value="PIF1-like_bHLH"/>
</dbReference>
<dbReference type="PANTHER" id="PTHR45855:SF23">
    <property type="entry name" value="TRANSCRIPTION FACTOR MEE8-RELATED"/>
    <property type="match status" value="1"/>
</dbReference>
<evidence type="ECO:0000256" key="2">
    <source>
        <dbReference type="ARBA" id="ARBA00023015"/>
    </source>
</evidence>
<comment type="subcellular location">
    <subcellularLocation>
        <location evidence="1">Nucleus</location>
    </subcellularLocation>
</comment>
<name>A0A9N7MK63_STRHE</name>
<evidence type="ECO:0000259" key="7">
    <source>
        <dbReference type="PROSITE" id="PS50888"/>
    </source>
</evidence>
<dbReference type="Proteomes" id="UP001153555">
    <property type="component" value="Unassembled WGS sequence"/>
</dbReference>
<dbReference type="PROSITE" id="PS50888">
    <property type="entry name" value="BHLH"/>
    <property type="match status" value="1"/>
</dbReference>